<name>A0AAW0DYD2_9AGAR</name>
<evidence type="ECO:0000313" key="1">
    <source>
        <dbReference type="EMBL" id="KAK7056011.1"/>
    </source>
</evidence>
<comment type="caution">
    <text evidence="1">The sequence shown here is derived from an EMBL/GenBank/DDBJ whole genome shotgun (WGS) entry which is preliminary data.</text>
</comment>
<accession>A0AAW0DYD2</accession>
<protein>
    <submittedName>
        <fullName evidence="1">Uncharacterized protein</fullName>
    </submittedName>
</protein>
<sequence length="208" mass="23461">MALRIRPERIGVKQAATEAFTVIMEQIWRHTDINEVDVLEIAWYTVLLRNVDLFGHDFDVSLERKESATQVDTTQLGLDPCMSLSTGMLRRRAHSLMRPIPRRGWMDGGYAVVSLVEENGMLYAHKFKRISVLISSCRIFSQCPTKARLTPTFLADLLSPLLQPPRLNCSYTRCGRSFTDFAMCNLNVGEVACGALAEARLRYSCAEA</sequence>
<keyword evidence="2" id="KW-1185">Reference proteome</keyword>
<gene>
    <name evidence="1" type="ORF">R3P38DRAFT_1374410</name>
</gene>
<reference evidence="1 2" key="1">
    <citation type="journal article" date="2024" name="J Genomics">
        <title>Draft genome sequencing and assembly of Favolaschia claudopus CIRM-BRFM 2984 isolated from oak limbs.</title>
        <authorList>
            <person name="Navarro D."/>
            <person name="Drula E."/>
            <person name="Chaduli D."/>
            <person name="Cazenave R."/>
            <person name="Ahrendt S."/>
            <person name="Wang J."/>
            <person name="Lipzen A."/>
            <person name="Daum C."/>
            <person name="Barry K."/>
            <person name="Grigoriev I.V."/>
            <person name="Favel A."/>
            <person name="Rosso M.N."/>
            <person name="Martin F."/>
        </authorList>
    </citation>
    <scope>NUCLEOTIDE SEQUENCE [LARGE SCALE GENOMIC DNA]</scope>
    <source>
        <strain evidence="1 2">CIRM-BRFM 2984</strain>
    </source>
</reference>
<organism evidence="1 2">
    <name type="scientific">Favolaschia claudopus</name>
    <dbReference type="NCBI Taxonomy" id="2862362"/>
    <lineage>
        <taxon>Eukaryota</taxon>
        <taxon>Fungi</taxon>
        <taxon>Dikarya</taxon>
        <taxon>Basidiomycota</taxon>
        <taxon>Agaricomycotina</taxon>
        <taxon>Agaricomycetes</taxon>
        <taxon>Agaricomycetidae</taxon>
        <taxon>Agaricales</taxon>
        <taxon>Marasmiineae</taxon>
        <taxon>Mycenaceae</taxon>
        <taxon>Favolaschia</taxon>
    </lineage>
</organism>
<evidence type="ECO:0000313" key="2">
    <source>
        <dbReference type="Proteomes" id="UP001362999"/>
    </source>
</evidence>
<dbReference type="AlphaFoldDB" id="A0AAW0DYD2"/>
<dbReference type="EMBL" id="JAWWNJ010000005">
    <property type="protein sequence ID" value="KAK7056011.1"/>
    <property type="molecule type" value="Genomic_DNA"/>
</dbReference>
<dbReference type="Proteomes" id="UP001362999">
    <property type="component" value="Unassembled WGS sequence"/>
</dbReference>
<proteinExistence type="predicted"/>